<reference evidence="1" key="1">
    <citation type="submission" date="2019-11" db="EMBL/GenBank/DDBJ databases">
        <authorList>
            <person name="Feng L."/>
        </authorList>
    </citation>
    <scope>NUCLEOTIDE SEQUENCE</scope>
    <source>
        <strain evidence="1">CnexileLFYP112</strain>
    </source>
</reference>
<name>A0A6N2TYR6_9FIRM</name>
<protein>
    <submittedName>
        <fullName evidence="1">Uncharacterized protein</fullName>
    </submittedName>
</protein>
<gene>
    <name evidence="1" type="ORF">CNLFYP112_01785</name>
</gene>
<sequence>MENIEPFLRTKFEFPCGKGMKYQAEWMDVIKQHRRAPYLYSMEIAYDYINLFAFDSGEEIEQIIQEKYQDTDEKWLIFTDSIERGKKFRSELLKGECSVCAEDVVFIDADYDKDEEAF</sequence>
<dbReference type="EMBL" id="CACRTG010000013">
    <property type="protein sequence ID" value="VYT09702.1"/>
    <property type="molecule type" value="Genomic_DNA"/>
</dbReference>
<evidence type="ECO:0000313" key="1">
    <source>
        <dbReference type="EMBL" id="VYT09702.1"/>
    </source>
</evidence>
<dbReference type="AlphaFoldDB" id="A0A6N2TYR6"/>
<proteinExistence type="predicted"/>
<accession>A0A6N2TYR6</accession>
<organism evidence="1">
    <name type="scientific">[Clostridium] nexile</name>
    <dbReference type="NCBI Taxonomy" id="29361"/>
    <lineage>
        <taxon>Bacteria</taxon>
        <taxon>Bacillati</taxon>
        <taxon>Bacillota</taxon>
        <taxon>Clostridia</taxon>
        <taxon>Lachnospirales</taxon>
        <taxon>Lachnospiraceae</taxon>
        <taxon>Tyzzerella</taxon>
    </lineage>
</organism>